<dbReference type="Proteomes" id="UP000236654">
    <property type="component" value="Unassembled WGS sequence"/>
</dbReference>
<gene>
    <name evidence="2" type="ORF">CW751_00845</name>
</gene>
<dbReference type="SUPFAM" id="SSF63829">
    <property type="entry name" value="Calcium-dependent phosphotriesterase"/>
    <property type="match status" value="1"/>
</dbReference>
<dbReference type="RefSeq" id="WP_101333061.1">
    <property type="nucleotide sequence ID" value="NZ_PJNI01000001.1"/>
</dbReference>
<comment type="caution">
    <text evidence="2">The sequence shown here is derived from an EMBL/GenBank/DDBJ whole genome shotgun (WGS) entry which is preliminary data.</text>
</comment>
<evidence type="ECO:0000259" key="1">
    <source>
        <dbReference type="Pfam" id="PF21544"/>
    </source>
</evidence>
<dbReference type="Pfam" id="PF21544">
    <property type="entry name" value="PorZ_N_b_propeller"/>
    <property type="match status" value="1"/>
</dbReference>
<dbReference type="Gene3D" id="2.130.10.10">
    <property type="entry name" value="YVTN repeat-like/Quinoprotein amine dehydrogenase"/>
    <property type="match status" value="2"/>
</dbReference>
<reference evidence="2 3" key="1">
    <citation type="submission" date="2017-12" db="EMBL/GenBank/DDBJ databases">
        <title>The draft genome sequence of Brumimicrobium saltpan LHR20.</title>
        <authorList>
            <person name="Do Z.-J."/>
            <person name="Luo H.-R."/>
        </authorList>
    </citation>
    <scope>NUCLEOTIDE SEQUENCE [LARGE SCALE GENOMIC DNA]</scope>
    <source>
        <strain evidence="2 3">LHR20</strain>
    </source>
</reference>
<evidence type="ECO:0000313" key="2">
    <source>
        <dbReference type="EMBL" id="PKR81915.1"/>
    </source>
</evidence>
<dbReference type="AlphaFoldDB" id="A0A2I0R5S0"/>
<organism evidence="2 3">
    <name type="scientific">Brumimicrobium salinarum</name>
    <dbReference type="NCBI Taxonomy" id="2058658"/>
    <lineage>
        <taxon>Bacteria</taxon>
        <taxon>Pseudomonadati</taxon>
        <taxon>Bacteroidota</taxon>
        <taxon>Flavobacteriia</taxon>
        <taxon>Flavobacteriales</taxon>
        <taxon>Crocinitomicaceae</taxon>
        <taxon>Brumimicrobium</taxon>
    </lineage>
</organism>
<dbReference type="InterPro" id="IPR015943">
    <property type="entry name" value="WD40/YVTN_repeat-like_dom_sf"/>
</dbReference>
<evidence type="ECO:0000313" key="3">
    <source>
        <dbReference type="Proteomes" id="UP000236654"/>
    </source>
</evidence>
<keyword evidence="3" id="KW-1185">Reference proteome</keyword>
<accession>A0A2I0R5S0</accession>
<name>A0A2I0R5S0_9FLAO</name>
<dbReference type="OrthoDB" id="9807410at2"/>
<sequence length="776" mass="85364">MKKIGYLLLTFVFQYVGFAQVGMEQWRMHISPNTAIDVVKGKDAIYTILKNGLLEYDMEAGEQTIWTAANYLSDVSPSSIAYDPNTSNVIIGYENGNIDLLKNNTIYNLPAILQSSINGVKRINRIVVKQGFAYVSTGVGIVVVNLNKKEVKDTYNPSLTDRNIIDLAFFQDSVYALTSSAIYVSNENNNFLADANQWRKIQSVPDYTASGAYTEIEAFKNHLTFCYNDDNYSLDTLFTLENNIPVAQFDEIEINGVNADKNKLILSTAGSVLVYDENLALQENIYQYQSGGFPNPRNVEFYDGNYYIADGSWGLIKAPNAFSSTQINFEGPRYNSAFRASWEKGKLSIANGGLTSFGGPLFNQDGGAIFSEGKWNSVTVNGSNMIAGKNIWDFISTSINPKDTEVVAFGTLSTIPLVITKNNVVTDTFSFSNSLIEETSNVGWANISDIQYDDQGNLWVLNSNAEKPLKVYSNEGVWYDFNLSTSVKNKYTQRLIIDGNETKWMGVKGLGVVAFDHGESISDAGDDRSKILTTGPNSGALPSSTIEAIAADFDNNIWVGTPEGMRVLYNSSGVFDASAGQYNFQKLLIEFGEYVEIVLGTTHITAIQIDGANRKWIGTASSGVFLLSPDGLSVERNFTAENSPLLSNTILDIAIDQENGEVYFITEDGMISYRSDATQGDIEYTNVKVFPNPVQPDYLGPITIQGIAYDSDVKITDVSGKLVYRTKSNGGTATWNGNTLEGERAATGVYLIWTSVDDPEFKGRKVGKVVLINQSR</sequence>
<proteinExistence type="predicted"/>
<feature type="domain" description="PorZ N-terminal beta-propeller" evidence="1">
    <location>
        <begin position="45"/>
        <end position="199"/>
    </location>
</feature>
<protein>
    <recommendedName>
        <fullName evidence="1">PorZ N-terminal beta-propeller domain-containing protein</fullName>
    </recommendedName>
</protein>
<dbReference type="SUPFAM" id="SSF63825">
    <property type="entry name" value="YWTD domain"/>
    <property type="match status" value="1"/>
</dbReference>
<dbReference type="EMBL" id="PJNI01000001">
    <property type="protein sequence ID" value="PKR81915.1"/>
    <property type="molecule type" value="Genomic_DNA"/>
</dbReference>
<dbReference type="InterPro" id="IPR048954">
    <property type="entry name" value="PorZ_N"/>
</dbReference>